<dbReference type="Proteomes" id="UP000078543">
    <property type="component" value="Unassembled WGS sequence"/>
</dbReference>
<gene>
    <name evidence="1" type="ORF">A6A05_05610</name>
</gene>
<evidence type="ECO:0000313" key="1">
    <source>
        <dbReference type="EMBL" id="OAN67028.1"/>
    </source>
</evidence>
<dbReference type="AlphaFoldDB" id="A0A178MZQ7"/>
<dbReference type="SUPFAM" id="SSF53335">
    <property type="entry name" value="S-adenosyl-L-methionine-dependent methyltransferases"/>
    <property type="match status" value="1"/>
</dbReference>
<protein>
    <recommendedName>
        <fullName evidence="3">Methyltransferase domain-containing protein</fullName>
    </recommendedName>
</protein>
<accession>A0A178MZQ7</accession>
<organism evidence="1 2">
    <name type="scientific">Magnetospirillum moscoviense</name>
    <dbReference type="NCBI Taxonomy" id="1437059"/>
    <lineage>
        <taxon>Bacteria</taxon>
        <taxon>Pseudomonadati</taxon>
        <taxon>Pseudomonadota</taxon>
        <taxon>Alphaproteobacteria</taxon>
        <taxon>Rhodospirillales</taxon>
        <taxon>Rhodospirillaceae</taxon>
        <taxon>Magnetospirillum</taxon>
    </lineage>
</organism>
<evidence type="ECO:0000313" key="2">
    <source>
        <dbReference type="Proteomes" id="UP000078543"/>
    </source>
</evidence>
<keyword evidence="2" id="KW-1185">Reference proteome</keyword>
<name>A0A178MZQ7_9PROT</name>
<sequence>MTDWAETYDQSWAAREAVFAALLEQEDSLARVLARFDDFERAHRLLTKDGEVRYFAKPQAPDPIGAMNPTTPQAFHGQMLAASDYFEFRRDRLLADLSQTADCVIELGSGYGRQVFAMWLAGANAQARYVAAEPSAIGRRLTQRLAALEPRLKLECHPFDFRSATLPAVAPDQRVLLFSSWASMYAAPLDRSLFRAIAAHPGPVTCVFIEPFGFQVNPHAPFAAQQRGQMEAQGMNTDFFEALREEGAAAGLELVSVAPDLFGRTDETLQLASVIIAEKAGQDACAEL</sequence>
<dbReference type="InterPro" id="IPR029063">
    <property type="entry name" value="SAM-dependent_MTases_sf"/>
</dbReference>
<comment type="caution">
    <text evidence="1">The sequence shown here is derived from an EMBL/GenBank/DDBJ whole genome shotgun (WGS) entry which is preliminary data.</text>
</comment>
<evidence type="ECO:0008006" key="3">
    <source>
        <dbReference type="Google" id="ProtNLM"/>
    </source>
</evidence>
<dbReference type="STRING" id="1437059.A6A05_05610"/>
<reference evidence="1 2" key="1">
    <citation type="submission" date="2016-04" db="EMBL/GenBank/DDBJ databases">
        <title>Draft genome sequence of freshwater magnetotactic bacteria Magnetospirillum marisnigri SP-1 and Magnetospirillum moscoviense BB-1.</title>
        <authorList>
            <person name="Koziaeva V."/>
            <person name="Dziuba M.V."/>
            <person name="Ivanov T.M."/>
            <person name="Kuznetsov B."/>
            <person name="Grouzdev D.S."/>
        </authorList>
    </citation>
    <scope>NUCLEOTIDE SEQUENCE [LARGE SCALE GENOMIC DNA]</scope>
    <source>
        <strain evidence="1 2">BB-1</strain>
    </source>
</reference>
<dbReference type="RefSeq" id="WP_068496460.1">
    <property type="nucleotide sequence ID" value="NZ_LWQU01000011.1"/>
</dbReference>
<dbReference type="OrthoDB" id="5359408at2"/>
<proteinExistence type="predicted"/>
<dbReference type="EMBL" id="LWQU01000011">
    <property type="protein sequence ID" value="OAN67028.1"/>
    <property type="molecule type" value="Genomic_DNA"/>
</dbReference>